<evidence type="ECO:0000313" key="18">
    <source>
        <dbReference type="EMBL" id="ACL44694.1"/>
    </source>
</evidence>
<dbReference type="NCBIfam" id="TIGR00229">
    <property type="entry name" value="sensory_box"/>
    <property type="match status" value="23"/>
</dbReference>
<comment type="subcellular location">
    <subcellularLocation>
        <location evidence="2">Cell inner membrane</location>
        <topology evidence="2">Multi-pass membrane protein</topology>
    </subcellularLocation>
</comment>
<feature type="domain" description="PAS" evidence="16">
    <location>
        <begin position="2081"/>
        <end position="2155"/>
    </location>
</feature>
<feature type="domain" description="PAS" evidence="16">
    <location>
        <begin position="1956"/>
        <end position="2006"/>
    </location>
</feature>
<dbReference type="EMBL" id="CP001344">
    <property type="protein sequence ID" value="ACL44694.1"/>
    <property type="molecule type" value="Genomic_DNA"/>
</dbReference>
<feature type="domain" description="PAC" evidence="17">
    <location>
        <begin position="3316"/>
        <end position="3368"/>
    </location>
</feature>
<keyword evidence="9" id="KW-0677">Repeat</keyword>
<feature type="domain" description="PAS" evidence="16">
    <location>
        <begin position="2982"/>
        <end position="3054"/>
    </location>
</feature>
<feature type="domain" description="PAC" evidence="17">
    <location>
        <begin position="3442"/>
        <end position="3493"/>
    </location>
</feature>
<dbReference type="OrthoDB" id="432643at2"/>
<dbReference type="InterPro" id="IPR003594">
    <property type="entry name" value="HATPase_dom"/>
</dbReference>
<feature type="domain" description="PAS" evidence="16">
    <location>
        <begin position="2212"/>
        <end position="2271"/>
    </location>
</feature>
<keyword evidence="8" id="KW-0812">Transmembrane</keyword>
<dbReference type="FunFam" id="2.10.70.100:FF:000001">
    <property type="entry name" value="Sensory transduction histidine kinase"/>
    <property type="match status" value="1"/>
</dbReference>
<evidence type="ECO:0000256" key="5">
    <source>
        <dbReference type="ARBA" id="ARBA00022519"/>
    </source>
</evidence>
<feature type="domain" description="PAC" evidence="17">
    <location>
        <begin position="1759"/>
        <end position="1811"/>
    </location>
</feature>
<feature type="domain" description="PAS" evidence="16">
    <location>
        <begin position="397"/>
        <end position="469"/>
    </location>
</feature>
<dbReference type="eggNOG" id="COG3920">
    <property type="taxonomic scope" value="Bacteria"/>
</dbReference>
<feature type="domain" description="PAS" evidence="16">
    <location>
        <begin position="2599"/>
        <end position="2671"/>
    </location>
</feature>
<evidence type="ECO:0000256" key="4">
    <source>
        <dbReference type="ARBA" id="ARBA00022475"/>
    </source>
</evidence>
<feature type="domain" description="PAS" evidence="16">
    <location>
        <begin position="3369"/>
        <end position="3439"/>
    </location>
</feature>
<keyword evidence="14" id="KW-0175">Coiled coil</keyword>
<dbReference type="GO" id="GO:0000166">
    <property type="term" value="F:nucleotide binding"/>
    <property type="evidence" value="ECO:0007669"/>
    <property type="project" value="UniProtKB-KW"/>
</dbReference>
<dbReference type="InterPro" id="IPR000700">
    <property type="entry name" value="PAS-assoc_C"/>
</dbReference>
<evidence type="ECO:0000256" key="10">
    <source>
        <dbReference type="ARBA" id="ARBA00022741"/>
    </source>
</evidence>
<dbReference type="eggNOG" id="COG3290">
    <property type="taxonomic scope" value="Bacteria"/>
</dbReference>
<dbReference type="Pfam" id="PF13426">
    <property type="entry name" value="PAS_9"/>
    <property type="match status" value="1"/>
</dbReference>
<feature type="domain" description="PAS" evidence="16">
    <location>
        <begin position="2881"/>
        <end position="2926"/>
    </location>
</feature>
<comment type="catalytic activity">
    <reaction evidence="1">
        <text>ATP + protein L-histidine = ADP + protein N-phospho-L-histidine.</text>
        <dbReference type="EC" id="2.7.13.3"/>
    </reaction>
</comment>
<dbReference type="Pfam" id="PF07568">
    <property type="entry name" value="HisKA_2"/>
    <property type="match status" value="1"/>
</dbReference>
<feature type="domain" description="PAC" evidence="17">
    <location>
        <begin position="858"/>
        <end position="910"/>
    </location>
</feature>
<dbReference type="Pfam" id="PF02518">
    <property type="entry name" value="HATPase_c"/>
    <property type="match status" value="1"/>
</dbReference>
<evidence type="ECO:0000256" key="6">
    <source>
        <dbReference type="ARBA" id="ARBA00022553"/>
    </source>
</evidence>
<feature type="domain" description="PAC" evidence="17">
    <location>
        <begin position="2548"/>
        <end position="2598"/>
    </location>
</feature>
<dbReference type="PROSITE" id="PS50109">
    <property type="entry name" value="HIS_KIN"/>
    <property type="match status" value="1"/>
</dbReference>
<feature type="domain" description="PAC" evidence="17">
    <location>
        <begin position="2159"/>
        <end position="2211"/>
    </location>
</feature>
<dbReference type="PANTHER" id="PTHR43304:SF1">
    <property type="entry name" value="PAC DOMAIN-CONTAINING PROTEIN"/>
    <property type="match status" value="1"/>
</dbReference>
<keyword evidence="12" id="KW-1133">Transmembrane helix</keyword>
<evidence type="ECO:0000256" key="2">
    <source>
        <dbReference type="ARBA" id="ARBA00004429"/>
    </source>
</evidence>
<feature type="domain" description="PAS" evidence="16">
    <location>
        <begin position="2339"/>
        <end position="2409"/>
    </location>
</feature>
<dbReference type="Pfam" id="PF08447">
    <property type="entry name" value="PAS_3"/>
    <property type="match status" value="19"/>
</dbReference>
<evidence type="ECO:0000256" key="3">
    <source>
        <dbReference type="ARBA" id="ARBA00012438"/>
    </source>
</evidence>
<feature type="domain" description="Histidine kinase" evidence="15">
    <location>
        <begin position="3504"/>
        <end position="3701"/>
    </location>
</feature>
<feature type="domain" description="PAC" evidence="17">
    <location>
        <begin position="3058"/>
        <end position="3111"/>
    </location>
</feature>
<dbReference type="Pfam" id="PF08448">
    <property type="entry name" value="PAS_4"/>
    <property type="match status" value="4"/>
</dbReference>
<dbReference type="GO" id="GO:0004673">
    <property type="term" value="F:protein histidine kinase activity"/>
    <property type="evidence" value="ECO:0007669"/>
    <property type="project" value="UniProtKB-EC"/>
</dbReference>
<evidence type="ECO:0000256" key="7">
    <source>
        <dbReference type="ARBA" id="ARBA00022679"/>
    </source>
</evidence>
<evidence type="ECO:0000259" key="17">
    <source>
        <dbReference type="PROSITE" id="PS50113"/>
    </source>
</evidence>
<feature type="domain" description="PAC" evidence="17">
    <location>
        <begin position="1499"/>
        <end position="1553"/>
    </location>
</feature>
<dbReference type="EC" id="2.7.13.3" evidence="3"/>
<dbReference type="KEGG" id="cyn:Cyan7425_2336"/>
<feature type="domain" description="PAC" evidence="17">
    <location>
        <begin position="601"/>
        <end position="653"/>
    </location>
</feature>
<dbReference type="HOGENOM" id="CLU_224448_0_0_3"/>
<keyword evidence="4" id="KW-1003">Cell membrane</keyword>
<dbReference type="PROSITE" id="PS50113">
    <property type="entry name" value="PAC"/>
    <property type="match status" value="24"/>
</dbReference>
<feature type="domain" description="PAS" evidence="16">
    <location>
        <begin position="1812"/>
        <end position="1890"/>
    </location>
</feature>
<evidence type="ECO:0000259" key="15">
    <source>
        <dbReference type="PROSITE" id="PS50109"/>
    </source>
</evidence>
<evidence type="ECO:0000256" key="13">
    <source>
        <dbReference type="ARBA" id="ARBA00023136"/>
    </source>
</evidence>
<feature type="domain" description="PAS" evidence="16">
    <location>
        <begin position="170"/>
        <end position="215"/>
    </location>
</feature>
<dbReference type="InterPro" id="IPR013655">
    <property type="entry name" value="PAS_fold_3"/>
</dbReference>
<dbReference type="InterPro" id="IPR011495">
    <property type="entry name" value="Sig_transdc_His_kin_sub2_dim/P"/>
</dbReference>
<feature type="domain" description="PAS" evidence="16">
    <location>
        <begin position="526"/>
        <end position="598"/>
    </location>
</feature>
<dbReference type="SUPFAM" id="SSF55874">
    <property type="entry name" value="ATPase domain of HSP90 chaperone/DNA topoisomerase II/histidine kinase"/>
    <property type="match status" value="1"/>
</dbReference>
<feature type="domain" description="PAS" evidence="16">
    <location>
        <begin position="3242"/>
        <end position="3315"/>
    </location>
</feature>
<feature type="domain" description="PAC" evidence="17">
    <location>
        <begin position="1885"/>
        <end position="1937"/>
    </location>
</feature>
<evidence type="ECO:0000256" key="1">
    <source>
        <dbReference type="ARBA" id="ARBA00000085"/>
    </source>
</evidence>
<dbReference type="InterPro" id="IPR000014">
    <property type="entry name" value="PAS"/>
</dbReference>
<dbReference type="Gene3D" id="3.30.450.20">
    <property type="entry name" value="PAS domain"/>
    <property type="match status" value="27"/>
</dbReference>
<feature type="domain" description="PAS" evidence="16">
    <location>
        <begin position="271"/>
        <end position="341"/>
    </location>
</feature>
<name>B8HWB5_CYAP4</name>
<dbReference type="Pfam" id="PF00989">
    <property type="entry name" value="PAS"/>
    <property type="match status" value="2"/>
</dbReference>
<dbReference type="InterPro" id="IPR035965">
    <property type="entry name" value="PAS-like_dom_sf"/>
</dbReference>
<feature type="domain" description="PAC" evidence="17">
    <location>
        <begin position="2803"/>
        <end position="2855"/>
    </location>
</feature>
<keyword evidence="7" id="KW-0808">Transferase</keyword>
<feature type="domain" description="PAC" evidence="17">
    <location>
        <begin position="344"/>
        <end position="396"/>
    </location>
</feature>
<dbReference type="InterPro" id="IPR005467">
    <property type="entry name" value="His_kinase_dom"/>
</dbReference>
<reference evidence="18" key="1">
    <citation type="submission" date="2009-01" db="EMBL/GenBank/DDBJ databases">
        <title>Complete sequence of chromosome Cyanothece sp. PCC 7425.</title>
        <authorList>
            <consortium name="US DOE Joint Genome Institute"/>
            <person name="Lucas S."/>
            <person name="Copeland A."/>
            <person name="Lapidus A."/>
            <person name="Glavina del Rio T."/>
            <person name="Dalin E."/>
            <person name="Tice H."/>
            <person name="Bruce D."/>
            <person name="Goodwin L."/>
            <person name="Pitluck S."/>
            <person name="Sims D."/>
            <person name="Meineke L."/>
            <person name="Brettin T."/>
            <person name="Detter J.C."/>
            <person name="Han C."/>
            <person name="Larimer F."/>
            <person name="Land M."/>
            <person name="Hauser L."/>
            <person name="Kyrpides N."/>
            <person name="Ovchinnikova G."/>
            <person name="Liberton M."/>
            <person name="Stoeckel J."/>
            <person name="Banerjee A."/>
            <person name="Singh A."/>
            <person name="Page L."/>
            <person name="Sato H."/>
            <person name="Zhao L."/>
            <person name="Sherman L."/>
            <person name="Pakrasi H."/>
            <person name="Richardson P."/>
        </authorList>
    </citation>
    <scope>NUCLEOTIDE SEQUENCE</scope>
    <source>
        <strain evidence="18">PCC 7425</strain>
    </source>
</reference>
<dbReference type="Gene3D" id="2.10.70.100">
    <property type="match status" value="8"/>
</dbReference>
<feature type="domain" description="PAC" evidence="17">
    <location>
        <begin position="2413"/>
        <end position="2465"/>
    </location>
</feature>
<keyword evidence="10" id="KW-0547">Nucleotide-binding</keyword>
<feature type="domain" description="PAS" evidence="16">
    <location>
        <begin position="1684"/>
        <end position="1756"/>
    </location>
</feature>
<dbReference type="SMART" id="SM00086">
    <property type="entry name" value="PAC"/>
    <property type="match status" value="26"/>
</dbReference>
<feature type="domain" description="PAS" evidence="16">
    <location>
        <begin position="1038"/>
        <end position="1111"/>
    </location>
</feature>
<dbReference type="InterPro" id="IPR052162">
    <property type="entry name" value="Sensor_kinase/Photoreceptor"/>
</dbReference>
<dbReference type="SMART" id="SM00387">
    <property type="entry name" value="HATPase_c"/>
    <property type="match status" value="1"/>
</dbReference>
<feature type="domain" description="PAS" evidence="16">
    <location>
        <begin position="783"/>
        <end position="841"/>
    </location>
</feature>
<dbReference type="PANTHER" id="PTHR43304">
    <property type="entry name" value="PHYTOCHROME-LIKE PROTEIN CPH1"/>
    <property type="match status" value="1"/>
</dbReference>
<keyword evidence="6" id="KW-0597">Phosphoprotein</keyword>
<sequence length="3706" mass="423831">MDLTADQFKGILDSAIVAISRFRCFPDQRREILYWSAGTEYLLGFTAAELMSDERLWSSRIPAEDWQEKILPLFQTIASQPITRFEYRFHHRDGSLRWIAATQTTQYEPASNSWIVTVVGHDITTHKQLEAELADRETQLRYRERQFMEAQRVAGVGSWEFELSSQKISWSEGLFRIFGLDPEQPEPDYATYLQLLHPDDVDLLQQSINRAIQTGVPYTIELRHFHSDGSYRYQEGRGEPVFDAEGRVIRLIGTAMDITDRKLTELALRESEQRYMTLTEIAPVGIFRTDLQGDCLYVNPKWCEMAGRTATEVQGPNWQQVLVPEDRDRITTEWYQAVQENRPFYGEYCFQKPDGTLTWLVAQAVAERDLQGQVTGYVGTLTDISERKRAETELQQTHENLEAIFAAFPDLFFRLDSEGTFLDYRVGQNYLSDLYIPPQEFLGRSLQEVLPPDLAQPFKQLIHQALETESIVGTEYLMTLAGGEQYYEARLVPLSGDQLIGIVRNISERKQQEAERHAAELSLQQAYQQINSLIKNMPLGTVIWDEQFRIQRWSEQAVAIFGWSETEVIGKTMLEWQFIFEPDLESVVQEGERLLVGGGSGVCSNRNYRKDGRVINCEWFNSALVDESGKLIAILSMVQDVTYRKQADLALRTAKERYSLATRAARVGVWEWNLKTNDIYIDPNIKALAGYADTEFPNDIEHWLLLAHPDDRQRILATAQDYLNGTLAQFVLEHRLLHRDGSIVWVLVRGELLRDQHGQPERLIGTDTDITERKVAEQSLRESEERFRLLAEHLRDSFFICTPTLDRYLYVSPAVETIWGITPEQLYANPRVWLERVHPEDWDYFIANTPLDSLATDYDLEYRIIRPDGDVRWVHIRSYPLVDSQGQVNRIIGVCEDITDRKTAEVKIRQSEEQLRLSLEFTGIGAWSWHPGTGEYFWTGQMAELLELPPGLENMYQIWHDRIHPADVDRVEAGLQSALATGGLFAEEYRYFLQDGRTVWRSVKGQGVYTETGDVERVLGVVVDITEQKSIEMSLRQSEARFREIAQTISQIFFIESLFTGEYLYISPAYETIWGRSCESLYADPKSWLESVHPDDYAYVVESLAGQFAGRSFVEREYRIIRSDGEIRWIFAQLTMVRDEAGHAIHCIGTAADISDRKIAELALQKSEARLKESQRIAKLGGWEIDLQSGEQYWSEEVYNIHELNIDDEYPNCLENPDYYINFYAPDAQPIIRATFQNAIQLGEAYDLEVPFITAKGNHRWVKSIGQPIIVNGTVTHISGILQDITDRKQLELSLQASEQKLTQILNRTVASVSSFRVFANQDWEYEYFSAGCEQLFGYGSQELIVDKMLWMSRVFPQDLETILQPIFAQFRDGKNLAAEYRFYHKDGSLRWISSVYTSEQIEPGCWRITALCQDVTHRKTAEIALQESDTRLRLALDVSNAIAWERDLQTDQLLFTSTTTLSHPQRIPYAKAMELVHPEDQERLHQANQAAIAQRGTFQIEHRVATPGQMPEWRWVQVSARVLTDNLGNPTQLVGMSVDITDRKLAEIALQESEAKFRRLTENVPGMIYRYVVHPDGRDAFTYVSPHCQEIYELDAETILQDSRVLWAMVDPEDVPSLQASIAASAQDLRPFFNEHRLHTPSGIKWVQVLASPERSENGALFWDGLIIDVTAHKQLETALRESEARRRLALELTETGSWEFDVATGEAIWSDSHYRLMGLTPNEQPSNYQTWRDRVHPDDLDWVEAAFNQSLATRTPLDVEYRVVYPHGTVRWVLTKGQGVYDASGQALRMLGVMMDISDRKIAEAALQEKQQQLTSLLNNIPHIAWLKDRDGRFLAVNEPFAQACGYAASQIVGLTDCDIWSPELAEAYRQDDREVMASRQQKCVEEPLLTATGIQQWIETIKTPILNEQGEPIGTAGIALDITERKRIERTLQQMNEELEQRVQQRTQELVRSEQDLRTIFNNVYDAILIHNMDGTILDANDRAIDLFAAPPDQLLGLQVYDLCASDFPPEVFTRNLQRVQAGETLQFEGQGRRLDNNTTFDTETSVRLVSLSDRPVLLSGVRDISDRKRAERALRKSERRYATLAAAAPTAIFCFDQPFNCTYVNQRWSEITGRPLESALGRGWLDTAHPEDRELMVKVYAEEFAQMASGQKLLSTGEGRMLRPDGSVVWFYAQVAPEIDLDGSVVGYIGTLTDITARKQAESELAESEAKFRRLVEGANDLIWAGDVEGRFTYLSPQFKTLFGWEASEWIGQPFFELIHPDDRSLLGADHWQESEPNQKVGHREFRHRHRQGHYLWVTSSATPILDPKGTFIGFQGILSDISDRKAAEAELRASQARLRATFEQAAVGIVQVSLEGRFIQVNQKLCEIVGYTASELLNKTYADITHPEDVEISHEQVRHLLAGDQSAFILEKRYIRKDGELVWANVSVSLVYGSAGQPDYFIAVIEDITERIRLEQERNQSQQKLRAESLRLQLALEAAEMGTWECCLETGEIFWSEPVEAMFGFAPGTFPGHREAFIERLYPADRDRVLAAITHTFATQTPYSIEYRIQRPDGTLRWLAAWGKVISLDSGLRMVGVAADITDRKQAEESLRLSQEQLQLALESAGDGLWDWNVSTGAAYLSPRWLAILGYDVGDWPGHVDTWERLLHPDDRARMLALLNANLQDGSVPYQVEYRALAKSGEWRWVANYGKVVERDQFGQPLRMVGLIQDITDRKQTEQDLQESRNMLRLVLDTIPQRVFWKDWQSRFLGCNSAFANDYCLTIEEIIGKTDLELPWAAWADLYQADDARVMQTRTPKLNYEEPTCNMRGEPIWIRTSKIPLTNSQGEVIGILGCYDDITELKFAEQQLQSERLRLELALEAADMGTWESNLDMGLWSERTEAIFGYAPGTFPGDREAFLRLIHPDDQERVFAALSRSFTTRSPYSVEYRIHRLDGQLRWVAVNGKVVETEDGTGLRIVGVALDITERKQAEATLRDSEERLRLALTASNQGLYDLNIQTGQAIVTPEYATMLGYDPATFEETNARWLQRLHPDDVERLTATYRAYIAGEIPDYQVEFRQRTSDGQWKWILSVGKIVAWDEVGQPLRMLGTHTDIDDRKQAEADLLKSQALLVEAQRMARMGNWEFNPITQEIYWTEEEYRLFNLDPSQPEPSYATLASLYHPEDWAVLQVAVEQAITTGDPYKLILRTAPSGPEGSVRYLETIGQVERDSLGQVVRLYGTCQDITDRRLSELALQESEERFRQLAESITQVFWLTNGDHSEILYVSPAYEQVWGYSLASLHESPSQWFECIHPEDQEGVSQAMLLLTQGNYQMEYRIRRADGQLRWIRDRSFPVYNEAGDVYRIAGIAEDITERKQAELALAENNIILQSVIDSTPDVVFVKDLQGRTVIVNDAFADFFNRPKAELLGKADAELWPTEMVTHIQEIDSRIMALGRAETFEEPVPAPEGVRTYLTTKFPWRNSHGDVIGLIGMSRDITERKQAEEQIQASLRQKELLLREIHHRIKNNLQVVSSLLMLQADTTDDPYTQKVLQDSQERVAAIALVHEALYRSADLERIDLSEYVQDLLEQIFYSYQGSERGIVLQLELEPIWLNLETVLPCALILNELLVNALKHGFPDQRSGQISVSLNCYEQMITLSVADDGIGLPPDLDCRQSSSLGLQLVHDLTEQLDGSLTIASAQSHPQGTCFTIRFQELFYRRRV</sequence>
<accession>B8HWB5</accession>
<dbReference type="SMART" id="SM00091">
    <property type="entry name" value="PAS"/>
    <property type="match status" value="26"/>
</dbReference>
<evidence type="ECO:0000256" key="12">
    <source>
        <dbReference type="ARBA" id="ARBA00022989"/>
    </source>
</evidence>
<feature type="domain" description="PAC" evidence="17">
    <location>
        <begin position="1377"/>
        <end position="1428"/>
    </location>
</feature>
<dbReference type="InterPro" id="IPR013767">
    <property type="entry name" value="PAS_fold"/>
</dbReference>
<dbReference type="GO" id="GO:0005886">
    <property type="term" value="C:plasma membrane"/>
    <property type="evidence" value="ECO:0007669"/>
    <property type="project" value="UniProtKB-SubCell"/>
</dbReference>
<keyword evidence="5" id="KW-0997">Cell inner membrane</keyword>
<feature type="domain" description="PAS" evidence="16">
    <location>
        <begin position="1298"/>
        <end position="1374"/>
    </location>
</feature>
<feature type="domain" description="PAC" evidence="17">
    <location>
        <begin position="2675"/>
        <end position="2728"/>
    </location>
</feature>
<protein>
    <recommendedName>
        <fullName evidence="3">histidine kinase</fullName>
        <ecNumber evidence="3">2.7.13.3</ecNumber>
    </recommendedName>
</protein>
<dbReference type="eggNOG" id="COG2202">
    <property type="taxonomic scope" value="Bacteria"/>
</dbReference>
<dbReference type="InterPro" id="IPR036890">
    <property type="entry name" value="HATPase_C_sf"/>
</dbReference>
<dbReference type="PROSITE" id="PS50112">
    <property type="entry name" value="PAS"/>
    <property type="match status" value="19"/>
</dbReference>
<proteinExistence type="predicted"/>
<feature type="domain" description="PAC" evidence="17">
    <location>
        <begin position="985"/>
        <end position="1037"/>
    </location>
</feature>
<dbReference type="SUPFAM" id="SSF55785">
    <property type="entry name" value="PYP-like sensor domain (PAS domain)"/>
    <property type="match status" value="27"/>
</dbReference>
<feature type="domain" description="PAC" evidence="17">
    <location>
        <begin position="83"/>
        <end position="135"/>
    </location>
</feature>
<dbReference type="InterPro" id="IPR001610">
    <property type="entry name" value="PAC"/>
</dbReference>
<feature type="domain" description="PAC" evidence="17">
    <location>
        <begin position="3187"/>
        <end position="3241"/>
    </location>
</feature>
<dbReference type="STRING" id="395961.Cyan7425_2336"/>
<evidence type="ECO:0000256" key="8">
    <source>
        <dbReference type="ARBA" id="ARBA00022692"/>
    </source>
</evidence>
<feature type="domain" description="PAC" evidence="17">
    <location>
        <begin position="2286"/>
        <end position="2338"/>
    </location>
</feature>
<feature type="coiled-coil region" evidence="14">
    <location>
        <begin position="1928"/>
        <end position="1959"/>
    </location>
</feature>
<evidence type="ECO:0000256" key="9">
    <source>
        <dbReference type="ARBA" id="ARBA00022737"/>
    </source>
</evidence>
<keyword evidence="11 18" id="KW-0418">Kinase</keyword>
<feature type="domain" description="PAC" evidence="17">
    <location>
        <begin position="2929"/>
        <end position="2981"/>
    </location>
</feature>
<gene>
    <name evidence="18" type="ordered locus">Cyan7425_2336</name>
</gene>
<dbReference type="InterPro" id="IPR013656">
    <property type="entry name" value="PAS_4"/>
</dbReference>
<dbReference type="Gene3D" id="3.30.565.10">
    <property type="entry name" value="Histidine kinase-like ATPase, C-terminal domain"/>
    <property type="match status" value="1"/>
</dbReference>
<dbReference type="CDD" id="cd00130">
    <property type="entry name" value="PAS"/>
    <property type="match status" value="23"/>
</dbReference>
<evidence type="ECO:0000259" key="16">
    <source>
        <dbReference type="PROSITE" id="PS50112"/>
    </source>
</evidence>
<evidence type="ECO:0000256" key="11">
    <source>
        <dbReference type="ARBA" id="ARBA00022777"/>
    </source>
</evidence>
<feature type="domain" description="PAC" evidence="17">
    <location>
        <begin position="1246"/>
        <end position="1297"/>
    </location>
</feature>
<keyword evidence="13" id="KW-0472">Membrane</keyword>
<evidence type="ECO:0000256" key="14">
    <source>
        <dbReference type="SAM" id="Coils"/>
    </source>
</evidence>
<feature type="domain" description="PAC" evidence="17">
    <location>
        <begin position="218"/>
        <end position="270"/>
    </location>
</feature>
<feature type="domain" description="PAS" evidence="16">
    <location>
        <begin position="654"/>
        <end position="726"/>
    </location>
</feature>
<feature type="domain" description="PAC" evidence="17">
    <location>
        <begin position="730"/>
        <end position="782"/>
    </location>
</feature>
<feature type="domain" description="PAC" evidence="17">
    <location>
        <begin position="1114"/>
        <end position="1166"/>
    </location>
</feature>
<dbReference type="GO" id="GO:0006355">
    <property type="term" value="P:regulation of DNA-templated transcription"/>
    <property type="evidence" value="ECO:0007669"/>
    <property type="project" value="InterPro"/>
</dbReference>
<organism evidence="18">
    <name type="scientific">Cyanothece sp. (strain PCC 7425 / ATCC 29141)</name>
    <dbReference type="NCBI Taxonomy" id="395961"/>
    <lineage>
        <taxon>Bacteria</taxon>
        <taxon>Bacillati</taxon>
        <taxon>Cyanobacteriota</taxon>
        <taxon>Cyanophyceae</taxon>
        <taxon>Gomontiellales</taxon>
        <taxon>Cyanothecaceae</taxon>
        <taxon>Cyanothece</taxon>
    </lineage>
</organism>